<dbReference type="Gene3D" id="2.160.20.10">
    <property type="entry name" value="Single-stranded right-handed beta-helix, Pectin lyase-like"/>
    <property type="match status" value="1"/>
</dbReference>
<evidence type="ECO:0000313" key="5">
    <source>
        <dbReference type="EMBL" id="RYR78131.1"/>
    </source>
</evidence>
<proteinExistence type="predicted"/>
<dbReference type="PANTHER" id="PTHR31321:SF19">
    <property type="entry name" value="PECTINESTERASE 68-RELATED"/>
    <property type="match status" value="1"/>
</dbReference>
<feature type="active site" evidence="4">
    <location>
        <position position="46"/>
    </location>
</feature>
<dbReference type="GO" id="GO:0045490">
    <property type="term" value="P:pectin catabolic process"/>
    <property type="evidence" value="ECO:0007669"/>
    <property type="project" value="UniProtKB-UniPathway"/>
</dbReference>
<gene>
    <name evidence="5" type="ORF">Ahy_A01g002869</name>
</gene>
<sequence length="65" mass="7786">MASGGVSHIWRQSILLRLRLLRCSRHSLRRRWPHYFKECYIQGSIDFIFGNGRSTYKVYELLVLT</sequence>
<protein>
    <submittedName>
        <fullName evidence="5">Uncharacterized protein</fullName>
    </submittedName>
</protein>
<dbReference type="PANTHER" id="PTHR31321">
    <property type="entry name" value="ACYL-COA THIOESTER HYDROLASE YBHC-RELATED"/>
    <property type="match status" value="1"/>
</dbReference>
<dbReference type="AlphaFoldDB" id="A0A445ERX6"/>
<evidence type="ECO:0000256" key="3">
    <source>
        <dbReference type="ARBA" id="ARBA00047928"/>
    </source>
</evidence>
<comment type="subcellular location">
    <subcellularLocation>
        <location evidence="1">Secreted</location>
        <location evidence="1">Cell wall</location>
    </subcellularLocation>
</comment>
<name>A0A445ERX6_ARAHY</name>
<dbReference type="PROSITE" id="PS00503">
    <property type="entry name" value="PECTINESTERASE_2"/>
    <property type="match status" value="1"/>
</dbReference>
<dbReference type="EMBL" id="SDMP01000001">
    <property type="protein sequence ID" value="RYR78131.1"/>
    <property type="molecule type" value="Genomic_DNA"/>
</dbReference>
<dbReference type="STRING" id="3818.A0A445ERX6"/>
<evidence type="ECO:0000256" key="4">
    <source>
        <dbReference type="PROSITE-ProRule" id="PRU10040"/>
    </source>
</evidence>
<evidence type="ECO:0000256" key="2">
    <source>
        <dbReference type="ARBA" id="ARBA00022512"/>
    </source>
</evidence>
<keyword evidence="6" id="KW-1185">Reference proteome</keyword>
<comment type="catalytic activity">
    <reaction evidence="3">
        <text>[(1-&gt;4)-alpha-D-galacturonosyl methyl ester](n) + n H2O = [(1-&gt;4)-alpha-D-galacturonosyl](n) + n methanol + n H(+)</text>
        <dbReference type="Rhea" id="RHEA:22380"/>
        <dbReference type="Rhea" id="RHEA-COMP:14570"/>
        <dbReference type="Rhea" id="RHEA-COMP:14573"/>
        <dbReference type="ChEBI" id="CHEBI:15377"/>
        <dbReference type="ChEBI" id="CHEBI:15378"/>
        <dbReference type="ChEBI" id="CHEBI:17790"/>
        <dbReference type="ChEBI" id="CHEBI:140522"/>
        <dbReference type="ChEBI" id="CHEBI:140523"/>
        <dbReference type="EC" id="3.1.1.11"/>
    </reaction>
</comment>
<evidence type="ECO:0000313" key="6">
    <source>
        <dbReference type="Proteomes" id="UP000289738"/>
    </source>
</evidence>
<dbReference type="SUPFAM" id="SSF51126">
    <property type="entry name" value="Pectin lyase-like"/>
    <property type="match status" value="1"/>
</dbReference>
<evidence type="ECO:0000256" key="1">
    <source>
        <dbReference type="ARBA" id="ARBA00004191"/>
    </source>
</evidence>
<dbReference type="InterPro" id="IPR033131">
    <property type="entry name" value="Pectinesterase_Asp_AS"/>
</dbReference>
<dbReference type="InterPro" id="IPR012334">
    <property type="entry name" value="Pectin_lyas_fold"/>
</dbReference>
<dbReference type="UniPathway" id="UPA00545">
    <property type="reaction ID" value="UER00823"/>
</dbReference>
<organism evidence="5 6">
    <name type="scientific">Arachis hypogaea</name>
    <name type="common">Peanut</name>
    <dbReference type="NCBI Taxonomy" id="3818"/>
    <lineage>
        <taxon>Eukaryota</taxon>
        <taxon>Viridiplantae</taxon>
        <taxon>Streptophyta</taxon>
        <taxon>Embryophyta</taxon>
        <taxon>Tracheophyta</taxon>
        <taxon>Spermatophyta</taxon>
        <taxon>Magnoliopsida</taxon>
        <taxon>eudicotyledons</taxon>
        <taxon>Gunneridae</taxon>
        <taxon>Pentapetalae</taxon>
        <taxon>rosids</taxon>
        <taxon>fabids</taxon>
        <taxon>Fabales</taxon>
        <taxon>Fabaceae</taxon>
        <taxon>Papilionoideae</taxon>
        <taxon>50 kb inversion clade</taxon>
        <taxon>dalbergioids sensu lato</taxon>
        <taxon>Dalbergieae</taxon>
        <taxon>Pterocarpus clade</taxon>
        <taxon>Arachis</taxon>
    </lineage>
</organism>
<keyword evidence="2" id="KW-0964">Secreted</keyword>
<accession>A0A445ERX6</accession>
<dbReference type="InterPro" id="IPR011050">
    <property type="entry name" value="Pectin_lyase_fold/virulence"/>
</dbReference>
<dbReference type="GO" id="GO:0030599">
    <property type="term" value="F:pectinesterase activity"/>
    <property type="evidence" value="ECO:0007669"/>
    <property type="project" value="UniProtKB-EC"/>
</dbReference>
<reference evidence="5 6" key="1">
    <citation type="submission" date="2019-01" db="EMBL/GenBank/DDBJ databases">
        <title>Sequencing of cultivated peanut Arachis hypogaea provides insights into genome evolution and oil improvement.</title>
        <authorList>
            <person name="Chen X."/>
        </authorList>
    </citation>
    <scope>NUCLEOTIDE SEQUENCE [LARGE SCALE GENOMIC DNA]</scope>
    <source>
        <strain evidence="6">cv. Fuhuasheng</strain>
        <tissue evidence="5">Leaves</tissue>
    </source>
</reference>
<dbReference type="Proteomes" id="UP000289738">
    <property type="component" value="Chromosome A01"/>
</dbReference>
<keyword evidence="2" id="KW-0134">Cell wall</keyword>
<comment type="caution">
    <text evidence="5">The sequence shown here is derived from an EMBL/GenBank/DDBJ whole genome shotgun (WGS) entry which is preliminary data.</text>
</comment>